<protein>
    <recommendedName>
        <fullName evidence="3">Carboxymuconolactone decarboxylase-like domain-containing protein</fullName>
    </recommendedName>
</protein>
<sequence>MNVFEKIEKERGMVARIYSDFNEFPASVKSHFELNKSLMLNDGPLPREEREWLAVCVSDANKNKYCATHHKEALDKYKGKMHIDQVKLFLSIERYDQILKMATPRLQNFVELGFQHGITNLSEVWVTLRWFNF</sequence>
<dbReference type="Proteomes" id="UP000321026">
    <property type="component" value="Unassembled WGS sequence"/>
</dbReference>
<organism evidence="1 2">
    <name type="scientific">Candidatus Dojkabacteria bacterium</name>
    <dbReference type="NCBI Taxonomy" id="2099670"/>
    <lineage>
        <taxon>Bacteria</taxon>
        <taxon>Candidatus Dojkabacteria</taxon>
    </lineage>
</organism>
<gene>
    <name evidence="1" type="ORF">E6Q11_02075</name>
</gene>
<accession>A0A5C7J8T0</accession>
<reference evidence="1 2" key="1">
    <citation type="submission" date="2018-09" db="EMBL/GenBank/DDBJ databases">
        <title>Metagenome Assembled Genomes from an Advanced Water Purification Facility.</title>
        <authorList>
            <person name="Stamps B.W."/>
            <person name="Spear J.R."/>
        </authorList>
    </citation>
    <scope>NUCLEOTIDE SEQUENCE [LARGE SCALE GENOMIC DNA]</scope>
    <source>
        <strain evidence="1">Bin_63_2</strain>
    </source>
</reference>
<evidence type="ECO:0000313" key="1">
    <source>
        <dbReference type="EMBL" id="TXG77877.1"/>
    </source>
</evidence>
<dbReference type="InterPro" id="IPR029032">
    <property type="entry name" value="AhpD-like"/>
</dbReference>
<dbReference type="SUPFAM" id="SSF69118">
    <property type="entry name" value="AhpD-like"/>
    <property type="match status" value="1"/>
</dbReference>
<evidence type="ECO:0000313" key="2">
    <source>
        <dbReference type="Proteomes" id="UP000321026"/>
    </source>
</evidence>
<dbReference type="AlphaFoldDB" id="A0A5C7J8T0"/>
<dbReference type="Gene3D" id="1.20.1290.10">
    <property type="entry name" value="AhpD-like"/>
    <property type="match status" value="1"/>
</dbReference>
<dbReference type="EMBL" id="SSDS01000035">
    <property type="protein sequence ID" value="TXG77877.1"/>
    <property type="molecule type" value="Genomic_DNA"/>
</dbReference>
<evidence type="ECO:0008006" key="3">
    <source>
        <dbReference type="Google" id="ProtNLM"/>
    </source>
</evidence>
<name>A0A5C7J8T0_9BACT</name>
<comment type="caution">
    <text evidence="1">The sequence shown here is derived from an EMBL/GenBank/DDBJ whole genome shotgun (WGS) entry which is preliminary data.</text>
</comment>
<proteinExistence type="predicted"/>